<dbReference type="Pfam" id="PF04989">
    <property type="entry name" value="RMNT_CmcI"/>
    <property type="match status" value="1"/>
</dbReference>
<dbReference type="GO" id="GO:0008168">
    <property type="term" value="F:methyltransferase activity"/>
    <property type="evidence" value="ECO:0007669"/>
    <property type="project" value="InterPro"/>
</dbReference>
<keyword evidence="2" id="KW-1185">Reference proteome</keyword>
<organism evidence="1 2">
    <name type="scientific">Polarella glacialis</name>
    <name type="common">Dinoflagellate</name>
    <dbReference type="NCBI Taxonomy" id="89957"/>
    <lineage>
        <taxon>Eukaryota</taxon>
        <taxon>Sar</taxon>
        <taxon>Alveolata</taxon>
        <taxon>Dinophyceae</taxon>
        <taxon>Suessiales</taxon>
        <taxon>Suessiaceae</taxon>
        <taxon>Polarella</taxon>
    </lineage>
</organism>
<dbReference type="GO" id="GO:0008610">
    <property type="term" value="P:lipid biosynthetic process"/>
    <property type="evidence" value="ECO:0007669"/>
    <property type="project" value="InterPro"/>
</dbReference>
<evidence type="ECO:0000313" key="1">
    <source>
        <dbReference type="EMBL" id="CAE8589520.1"/>
    </source>
</evidence>
<protein>
    <submittedName>
        <fullName evidence="1">Uncharacterized protein</fullName>
    </submittedName>
</protein>
<dbReference type="InterPro" id="IPR007072">
    <property type="entry name" value="RNMT_CmcI"/>
</dbReference>
<name>A0A813DT32_POLGL</name>
<dbReference type="OrthoDB" id="186626at2759"/>
<sequence>GNSLRLADEVFRMVSLLRKEGNTGPVLISLDAQHSFDATLAELHLYARGVDVGSYVILQDARLDATYNRPGPLAAGARLLEDVPRQWEWDRDIEVYGHTQHLWLRRVAWGPPVALGFTALSEDLVSTTPFRKVAEGASCIGGSEPLQEIAWAGSLLACQAICLRMPDDACKFLTFFPSDPPVCVFRRDCLDMLPEPEEAPTVYERLVS</sequence>
<evidence type="ECO:0000313" key="2">
    <source>
        <dbReference type="Proteomes" id="UP000654075"/>
    </source>
</evidence>
<feature type="non-terminal residue" evidence="1">
    <location>
        <position position="1"/>
    </location>
</feature>
<dbReference type="EMBL" id="CAJNNV010003741">
    <property type="protein sequence ID" value="CAE8589520.1"/>
    <property type="molecule type" value="Genomic_DNA"/>
</dbReference>
<reference evidence="1" key="1">
    <citation type="submission" date="2021-02" db="EMBL/GenBank/DDBJ databases">
        <authorList>
            <person name="Dougan E. K."/>
            <person name="Rhodes N."/>
            <person name="Thang M."/>
            <person name="Chan C."/>
        </authorList>
    </citation>
    <scope>NUCLEOTIDE SEQUENCE</scope>
</reference>
<accession>A0A813DT32</accession>
<dbReference type="Proteomes" id="UP000654075">
    <property type="component" value="Unassembled WGS sequence"/>
</dbReference>
<gene>
    <name evidence="1" type="ORF">PGLA1383_LOCUS8276</name>
</gene>
<dbReference type="AlphaFoldDB" id="A0A813DT32"/>
<comment type="caution">
    <text evidence="1">The sequence shown here is derived from an EMBL/GenBank/DDBJ whole genome shotgun (WGS) entry which is preliminary data.</text>
</comment>
<proteinExistence type="predicted"/>